<protein>
    <submittedName>
        <fullName evidence="1">Uncharacterized protein</fullName>
    </submittedName>
</protein>
<proteinExistence type="predicted"/>
<evidence type="ECO:0000313" key="2">
    <source>
        <dbReference type="Proteomes" id="UP001370758"/>
    </source>
</evidence>
<evidence type="ECO:0000313" key="1">
    <source>
        <dbReference type="EMBL" id="KAK6498438.1"/>
    </source>
</evidence>
<dbReference type="AlphaFoldDB" id="A0AAV9VZ85"/>
<name>A0AAV9VZ85_9PEZI</name>
<keyword evidence="2" id="KW-1185">Reference proteome</keyword>
<gene>
    <name evidence="1" type="ORF">TWF481_011030</name>
</gene>
<organism evidence="1 2">
    <name type="scientific">Arthrobotrys musiformis</name>
    <dbReference type="NCBI Taxonomy" id="47236"/>
    <lineage>
        <taxon>Eukaryota</taxon>
        <taxon>Fungi</taxon>
        <taxon>Dikarya</taxon>
        <taxon>Ascomycota</taxon>
        <taxon>Pezizomycotina</taxon>
        <taxon>Orbiliomycetes</taxon>
        <taxon>Orbiliales</taxon>
        <taxon>Orbiliaceae</taxon>
        <taxon>Arthrobotrys</taxon>
    </lineage>
</organism>
<comment type="caution">
    <text evidence="1">The sequence shown here is derived from an EMBL/GenBank/DDBJ whole genome shotgun (WGS) entry which is preliminary data.</text>
</comment>
<reference evidence="1 2" key="1">
    <citation type="submission" date="2023-08" db="EMBL/GenBank/DDBJ databases">
        <authorList>
            <person name="Palmer J.M."/>
        </authorList>
    </citation>
    <scope>NUCLEOTIDE SEQUENCE [LARGE SCALE GENOMIC DNA]</scope>
    <source>
        <strain evidence="1 2">TWF481</strain>
    </source>
</reference>
<dbReference type="EMBL" id="JAVHJL010000008">
    <property type="protein sequence ID" value="KAK6498438.1"/>
    <property type="molecule type" value="Genomic_DNA"/>
</dbReference>
<sequence length="108" mass="12488">MEGYISIARRSGPAAVLPLPVTENVYNIIVIYRDSASVYGKCSEYPDPEYVWRMSARDDQKLGDALDEAERRVEELSMFEPTIRWEYTYLIGEGEVPRSLRIDQYCDV</sequence>
<accession>A0AAV9VZ85</accession>
<dbReference type="Proteomes" id="UP001370758">
    <property type="component" value="Unassembled WGS sequence"/>
</dbReference>